<evidence type="ECO:0000313" key="1">
    <source>
        <dbReference type="EMBL" id="RKF84258.1"/>
    </source>
</evidence>
<dbReference type="AlphaFoldDB" id="A0A420JBR9"/>
<proteinExistence type="predicted"/>
<evidence type="ECO:0008006" key="3">
    <source>
        <dbReference type="Google" id="ProtNLM"/>
    </source>
</evidence>
<feature type="non-terminal residue" evidence="1">
    <location>
        <position position="1"/>
    </location>
</feature>
<name>A0A420JBR9_9PEZI</name>
<dbReference type="Proteomes" id="UP000285326">
    <property type="component" value="Unassembled WGS sequence"/>
</dbReference>
<dbReference type="EMBL" id="MCBS01013005">
    <property type="protein sequence ID" value="RKF84258.1"/>
    <property type="molecule type" value="Genomic_DNA"/>
</dbReference>
<sequence length="146" mass="16637">FFTSIKHIALRTVSFPCITPLNGHDDYDLWASTMEAVWRSLKLYELVVTGKRPEPGSGPEKNEAFDAMFHAAIGLYLQVVGPNVIKNIVNLHKMWMQLKSEYKQGSSYGLVFQLGKIMDVQNNIDDPTSIYSLVRQFESEWLCYAS</sequence>
<organism evidence="1 2">
    <name type="scientific">Golovinomyces cichoracearum</name>
    <dbReference type="NCBI Taxonomy" id="62708"/>
    <lineage>
        <taxon>Eukaryota</taxon>
        <taxon>Fungi</taxon>
        <taxon>Dikarya</taxon>
        <taxon>Ascomycota</taxon>
        <taxon>Pezizomycotina</taxon>
        <taxon>Leotiomycetes</taxon>
        <taxon>Erysiphales</taxon>
        <taxon>Erysiphaceae</taxon>
        <taxon>Golovinomyces</taxon>
    </lineage>
</organism>
<protein>
    <recommendedName>
        <fullName evidence="3">DUF4219 domain-containing protein</fullName>
    </recommendedName>
</protein>
<comment type="caution">
    <text evidence="1">The sequence shown here is derived from an EMBL/GenBank/DDBJ whole genome shotgun (WGS) entry which is preliminary data.</text>
</comment>
<accession>A0A420JBR9</accession>
<reference evidence="1 2" key="1">
    <citation type="journal article" date="2018" name="BMC Genomics">
        <title>Comparative genome analyses reveal sequence features reflecting distinct modes of host-adaptation between dicot and monocot powdery mildew.</title>
        <authorList>
            <person name="Wu Y."/>
            <person name="Ma X."/>
            <person name="Pan Z."/>
            <person name="Kale S.D."/>
            <person name="Song Y."/>
            <person name="King H."/>
            <person name="Zhang Q."/>
            <person name="Presley C."/>
            <person name="Deng X."/>
            <person name="Wei C.I."/>
            <person name="Xiao S."/>
        </authorList>
    </citation>
    <scope>NUCLEOTIDE SEQUENCE [LARGE SCALE GENOMIC DNA]</scope>
    <source>
        <strain evidence="1">UMSG1</strain>
    </source>
</reference>
<gene>
    <name evidence="1" type="ORF">GcM1_130009</name>
</gene>
<evidence type="ECO:0000313" key="2">
    <source>
        <dbReference type="Proteomes" id="UP000285326"/>
    </source>
</evidence>